<dbReference type="Proteomes" id="UP000813463">
    <property type="component" value="Chromosome 5"/>
</dbReference>
<feature type="compositionally biased region" description="Basic and acidic residues" evidence="1">
    <location>
        <begin position="261"/>
        <end position="280"/>
    </location>
</feature>
<gene>
    <name evidence="4" type="primary">LOC130461593</name>
</gene>
<dbReference type="PANTHER" id="PTHR33233:SF17">
    <property type="entry name" value="DUF4283 DOMAIN-CONTAINING PROTEIN"/>
    <property type="match status" value="1"/>
</dbReference>
<name>A0ABM3QQT1_SPIOL</name>
<evidence type="ECO:0000313" key="3">
    <source>
        <dbReference type="Proteomes" id="UP000813463"/>
    </source>
</evidence>
<organism evidence="3 4">
    <name type="scientific">Spinacia oleracea</name>
    <name type="common">Spinach</name>
    <dbReference type="NCBI Taxonomy" id="3562"/>
    <lineage>
        <taxon>Eukaryota</taxon>
        <taxon>Viridiplantae</taxon>
        <taxon>Streptophyta</taxon>
        <taxon>Embryophyta</taxon>
        <taxon>Tracheophyta</taxon>
        <taxon>Spermatophyta</taxon>
        <taxon>Magnoliopsida</taxon>
        <taxon>eudicotyledons</taxon>
        <taxon>Gunneridae</taxon>
        <taxon>Pentapetalae</taxon>
        <taxon>Caryophyllales</taxon>
        <taxon>Chenopodiaceae</taxon>
        <taxon>Chenopodioideae</taxon>
        <taxon>Anserineae</taxon>
        <taxon>Spinacia</taxon>
    </lineage>
</organism>
<dbReference type="InterPro" id="IPR025558">
    <property type="entry name" value="DUF4283"/>
</dbReference>
<dbReference type="PANTHER" id="PTHR33233">
    <property type="entry name" value="ENDONUCLEASE/EXONUCLEASE/PHOSPHATASE"/>
    <property type="match status" value="1"/>
</dbReference>
<proteinExistence type="predicted"/>
<reference evidence="3" key="1">
    <citation type="journal article" date="2021" name="Nat. Commun.">
        <title>Genomic analyses provide insights into spinach domestication and the genetic basis of agronomic traits.</title>
        <authorList>
            <person name="Cai X."/>
            <person name="Sun X."/>
            <person name="Xu C."/>
            <person name="Sun H."/>
            <person name="Wang X."/>
            <person name="Ge C."/>
            <person name="Zhang Z."/>
            <person name="Wang Q."/>
            <person name="Fei Z."/>
            <person name="Jiao C."/>
            <person name="Wang Q."/>
        </authorList>
    </citation>
    <scope>NUCLEOTIDE SEQUENCE [LARGE SCALE GENOMIC DNA]</scope>
    <source>
        <strain evidence="3">cv. Varoflay</strain>
    </source>
</reference>
<evidence type="ECO:0000313" key="4">
    <source>
        <dbReference type="RefSeq" id="XP_056685725.1"/>
    </source>
</evidence>
<feature type="region of interest" description="Disordered" evidence="1">
    <location>
        <begin position="253"/>
        <end position="280"/>
    </location>
</feature>
<evidence type="ECO:0000256" key="1">
    <source>
        <dbReference type="SAM" id="MobiDB-lite"/>
    </source>
</evidence>
<keyword evidence="3" id="KW-1185">Reference proteome</keyword>
<protein>
    <recommendedName>
        <fullName evidence="2">DUF4283 domain-containing protein</fullName>
    </recommendedName>
</protein>
<evidence type="ECO:0000259" key="2">
    <source>
        <dbReference type="Pfam" id="PF14111"/>
    </source>
</evidence>
<dbReference type="RefSeq" id="XP_056685725.1">
    <property type="nucleotide sequence ID" value="XM_056829747.1"/>
</dbReference>
<sequence length="280" mass="31774">MASAIEDEVCYVFSPNSDSAPLNFASPIHVSPKSSVRSEFQKPRVKITHDDIRDEIQFWDSSVVFFVLGANPPSHVIDGFVRRIWGKFGVDKVVALGNGVHIVRFTTTENRDKVLSMGYQFFDKKPFVVKPWEQSMSVNKEDIKSIPIWVQLPKLNLMYWGEKSLYKIVGMVGKPLRMDMATKKREKLQYARVLVEVSMSQVFPDSVEYEDADGVVVTQPIVYEWKPVVCETCKGMGHSADVCTKKTKPVWRPKVVQQHPSRQEEGGFSGGDKELKANQD</sequence>
<feature type="domain" description="DUF4283" evidence="2">
    <location>
        <begin position="57"/>
        <end position="137"/>
    </location>
</feature>
<dbReference type="GeneID" id="130461593"/>
<reference evidence="4" key="2">
    <citation type="submission" date="2025-08" db="UniProtKB">
        <authorList>
            <consortium name="RefSeq"/>
        </authorList>
    </citation>
    <scope>IDENTIFICATION</scope>
    <source>
        <tissue evidence="4">Leaf</tissue>
    </source>
</reference>
<dbReference type="Pfam" id="PF14111">
    <property type="entry name" value="DUF4283"/>
    <property type="match status" value="1"/>
</dbReference>
<accession>A0ABM3QQT1</accession>